<dbReference type="InterPro" id="IPR008585">
    <property type="entry name" value="Gamma_PGA_hydro"/>
</dbReference>
<proteinExistence type="predicted"/>
<name>A0A6N3E9K0_9FIRM</name>
<evidence type="ECO:0000313" key="1">
    <source>
        <dbReference type="EMBL" id="VYU36594.1"/>
    </source>
</evidence>
<sequence length="202" mass="22652">MADTYRNFDDLRKHEGRFFQNSYKIVAKDRKSKITCIAIHGGNIEPGTSELAEELAGNEFNLYKFEGLKEKNNSVLHITSSNFDEPKADKLVKNAQKVISIHGAKGDEPITYIGGLDEKLNEKVKNELEKAGFKVGIPRAGIDGKTTNNIVNRGLTKAGCQLEITRAQRSLFFANKSLKSPRTKRSEILYKYAECLRNALND</sequence>
<dbReference type="Pfam" id="PF05908">
    <property type="entry name" value="Gamma_PGA_hydro"/>
    <property type="match status" value="1"/>
</dbReference>
<dbReference type="Gene3D" id="3.40.630.100">
    <property type="entry name" value="Poly-gamma-glutamate hydrolase, zinc-binding motif"/>
    <property type="match status" value="1"/>
</dbReference>
<organism evidence="1">
    <name type="scientific">Intestinibacter bartlettii</name>
    <dbReference type="NCBI Taxonomy" id="261299"/>
    <lineage>
        <taxon>Bacteria</taxon>
        <taxon>Bacillati</taxon>
        <taxon>Bacillota</taxon>
        <taxon>Clostridia</taxon>
        <taxon>Peptostreptococcales</taxon>
        <taxon>Peptostreptococcaceae</taxon>
        <taxon>Intestinibacter</taxon>
    </lineage>
</organism>
<evidence type="ECO:0008006" key="2">
    <source>
        <dbReference type="Google" id="ProtNLM"/>
    </source>
</evidence>
<dbReference type="AlphaFoldDB" id="A0A6N3E9K0"/>
<accession>A0A6N3E9K0</accession>
<dbReference type="InterPro" id="IPR038128">
    <property type="entry name" value="Gamma_PGA_hydro_sf"/>
</dbReference>
<protein>
    <recommendedName>
        <fullName evidence="2">Phage-related replication protein</fullName>
    </recommendedName>
</protein>
<gene>
    <name evidence="1" type="ORF">IBLFYP30_02479</name>
</gene>
<reference evidence="1" key="1">
    <citation type="submission" date="2019-11" db="EMBL/GenBank/DDBJ databases">
        <authorList>
            <person name="Feng L."/>
        </authorList>
    </citation>
    <scope>NUCLEOTIDE SEQUENCE</scope>
    <source>
        <strain evidence="1">IbartlettiiLFYP30</strain>
    </source>
</reference>
<dbReference type="RefSeq" id="WP_024037540.1">
    <property type="nucleotide sequence ID" value="NZ_CACRUE010000033.1"/>
</dbReference>
<dbReference type="EMBL" id="CACRUE010000033">
    <property type="protein sequence ID" value="VYU36594.1"/>
    <property type="molecule type" value="Genomic_DNA"/>
</dbReference>